<dbReference type="EMBL" id="CP054569">
    <property type="protein sequence ID" value="QKQ45291.1"/>
    <property type="molecule type" value="Genomic_DNA"/>
</dbReference>
<name>A0A427WZ80_ACHDE</name>
<dbReference type="InterPro" id="IPR014710">
    <property type="entry name" value="RmlC-like_jellyroll"/>
</dbReference>
<dbReference type="InterPro" id="IPR011051">
    <property type="entry name" value="RmlC_Cupin_sf"/>
</dbReference>
<protein>
    <submittedName>
        <fullName evidence="2">Cupin domain-containing protein</fullName>
    </submittedName>
</protein>
<reference evidence="2 4" key="1">
    <citation type="submission" date="2020-05" db="EMBL/GenBank/DDBJ databases">
        <title>FDA dAtabase for Regulatory Grade micrObial Sequences (FDA-ARGOS): Supporting development and validation of Infectious Disease Dx tests.</title>
        <authorList>
            <person name="Sproer C."/>
            <person name="Gronow S."/>
            <person name="Severitt S."/>
            <person name="Schroder I."/>
            <person name="Tallon L."/>
            <person name="Sadzewicz L."/>
            <person name="Zhao X."/>
            <person name="Vavikolanu K."/>
            <person name="Mehta A."/>
            <person name="Aluvathingal J."/>
            <person name="Nadendla S."/>
            <person name="Myers T."/>
            <person name="Yan Y."/>
            <person name="Sichtig H."/>
        </authorList>
    </citation>
    <scope>NUCLEOTIDE SEQUENCE [LARGE SCALE GENOMIC DNA]</scope>
    <source>
        <strain evidence="2 4">FDAARGOS_787</strain>
    </source>
</reference>
<evidence type="ECO:0000313" key="5">
    <source>
        <dbReference type="Proteomes" id="UP001446337"/>
    </source>
</evidence>
<dbReference type="InterPro" id="IPR025979">
    <property type="entry name" value="ChrR-like_cupin_dom"/>
</dbReference>
<dbReference type="RefSeq" id="WP_062679983.1">
    <property type="nucleotide sequence ID" value="NZ_CADIJN010000001.1"/>
</dbReference>
<dbReference type="EMBL" id="CP154792">
    <property type="protein sequence ID" value="XAN14230.1"/>
    <property type="molecule type" value="Genomic_DNA"/>
</dbReference>
<gene>
    <name evidence="3" type="ORF">AAIK43_22950</name>
    <name evidence="2" type="ORF">FOC81_00595</name>
</gene>
<dbReference type="AlphaFoldDB" id="A0A427WZ80"/>
<accession>A0A427WZ80</accession>
<dbReference type="GeneID" id="92844065"/>
<dbReference type="Proteomes" id="UP000509782">
    <property type="component" value="Chromosome"/>
</dbReference>
<dbReference type="OrthoDB" id="8718357at2"/>
<evidence type="ECO:0000259" key="1">
    <source>
        <dbReference type="Pfam" id="PF12973"/>
    </source>
</evidence>
<organism evidence="2 4">
    <name type="scientific">Achromobacter denitrificans</name>
    <name type="common">Alcaligenes denitrificans</name>
    <dbReference type="NCBI Taxonomy" id="32002"/>
    <lineage>
        <taxon>Bacteria</taxon>
        <taxon>Pseudomonadati</taxon>
        <taxon>Pseudomonadota</taxon>
        <taxon>Betaproteobacteria</taxon>
        <taxon>Burkholderiales</taxon>
        <taxon>Alcaligenaceae</taxon>
        <taxon>Achromobacter</taxon>
    </lineage>
</organism>
<sequence length="148" mass="17082">MSSNDTLERPPVHHLPEYRRPEDMDWEMGRFKNKTKFLFHTRQERPTEPNAGFLHYEPGAGFRLHKHDFAQVWYVIDGEFDMGGKRFGPGTVVFHPDPHIEEALSTETGGTLFFVQYQGPTTGARPVYEGRMNIKGPLPDITDQDLEH</sequence>
<proteinExistence type="predicted"/>
<dbReference type="SUPFAM" id="SSF51182">
    <property type="entry name" value="RmlC-like cupins"/>
    <property type="match status" value="1"/>
</dbReference>
<dbReference type="Gene3D" id="2.60.120.10">
    <property type="entry name" value="Jelly Rolls"/>
    <property type="match status" value="1"/>
</dbReference>
<dbReference type="Proteomes" id="UP001446337">
    <property type="component" value="Chromosome"/>
</dbReference>
<reference evidence="3 5" key="2">
    <citation type="submission" date="2024-05" db="EMBL/GenBank/DDBJ databases">
        <title>Achromobacter denitrificans. BP1, complete genome.</title>
        <authorList>
            <person name="Zhang B."/>
        </authorList>
    </citation>
    <scope>NUCLEOTIDE SEQUENCE [LARGE SCALE GENOMIC DNA]</scope>
    <source>
        <strain evidence="3 5">BP1</strain>
    </source>
</reference>
<evidence type="ECO:0000313" key="2">
    <source>
        <dbReference type="EMBL" id="QKQ45291.1"/>
    </source>
</evidence>
<dbReference type="STRING" id="32002.BVK87_00490"/>
<dbReference type="Pfam" id="PF12973">
    <property type="entry name" value="Cupin_7"/>
    <property type="match status" value="1"/>
</dbReference>
<evidence type="ECO:0000313" key="4">
    <source>
        <dbReference type="Proteomes" id="UP000509782"/>
    </source>
</evidence>
<feature type="domain" description="ChrR-like cupin" evidence="1">
    <location>
        <begin position="21"/>
        <end position="116"/>
    </location>
</feature>
<evidence type="ECO:0000313" key="3">
    <source>
        <dbReference type="EMBL" id="XAN14230.1"/>
    </source>
</evidence>
<keyword evidence="5" id="KW-1185">Reference proteome</keyword>